<keyword evidence="2" id="KW-1133">Transmembrane helix</keyword>
<proteinExistence type="predicted"/>
<comment type="caution">
    <text evidence="3">The sequence shown here is derived from an EMBL/GenBank/DDBJ whole genome shotgun (WGS) entry which is preliminary data.</text>
</comment>
<accession>A0AAW0C905</accession>
<feature type="transmembrane region" description="Helical" evidence="2">
    <location>
        <begin position="151"/>
        <end position="175"/>
    </location>
</feature>
<dbReference type="Proteomes" id="UP001383192">
    <property type="component" value="Unassembled WGS sequence"/>
</dbReference>
<reference evidence="3 4" key="1">
    <citation type="submission" date="2024-01" db="EMBL/GenBank/DDBJ databases">
        <title>A draft genome for a cacao thread blight-causing isolate of Paramarasmius palmivorus.</title>
        <authorList>
            <person name="Baruah I.K."/>
            <person name="Bukari Y."/>
            <person name="Amoako-Attah I."/>
            <person name="Meinhardt L.W."/>
            <person name="Bailey B.A."/>
            <person name="Cohen S.P."/>
        </authorList>
    </citation>
    <scope>NUCLEOTIDE SEQUENCE [LARGE SCALE GENOMIC DNA]</scope>
    <source>
        <strain evidence="3 4">GH-12</strain>
    </source>
</reference>
<dbReference type="EMBL" id="JAYKXP010000053">
    <property type="protein sequence ID" value="KAK7035328.1"/>
    <property type="molecule type" value="Genomic_DNA"/>
</dbReference>
<organism evidence="3 4">
    <name type="scientific">Paramarasmius palmivorus</name>
    <dbReference type="NCBI Taxonomy" id="297713"/>
    <lineage>
        <taxon>Eukaryota</taxon>
        <taxon>Fungi</taxon>
        <taxon>Dikarya</taxon>
        <taxon>Basidiomycota</taxon>
        <taxon>Agaricomycotina</taxon>
        <taxon>Agaricomycetes</taxon>
        <taxon>Agaricomycetidae</taxon>
        <taxon>Agaricales</taxon>
        <taxon>Marasmiineae</taxon>
        <taxon>Marasmiaceae</taxon>
        <taxon>Paramarasmius</taxon>
    </lineage>
</organism>
<keyword evidence="2" id="KW-0472">Membrane</keyword>
<evidence type="ECO:0000313" key="4">
    <source>
        <dbReference type="Proteomes" id="UP001383192"/>
    </source>
</evidence>
<feature type="transmembrane region" description="Helical" evidence="2">
    <location>
        <begin position="181"/>
        <end position="203"/>
    </location>
</feature>
<feature type="transmembrane region" description="Helical" evidence="2">
    <location>
        <begin position="77"/>
        <end position="98"/>
    </location>
</feature>
<protein>
    <submittedName>
        <fullName evidence="3">Uncharacterized protein</fullName>
    </submittedName>
</protein>
<gene>
    <name evidence="3" type="ORF">VNI00_011859</name>
</gene>
<evidence type="ECO:0000256" key="1">
    <source>
        <dbReference type="SAM" id="MobiDB-lite"/>
    </source>
</evidence>
<name>A0AAW0C905_9AGAR</name>
<keyword evidence="4" id="KW-1185">Reference proteome</keyword>
<feature type="region of interest" description="Disordered" evidence="1">
    <location>
        <begin position="1"/>
        <end position="20"/>
    </location>
</feature>
<evidence type="ECO:0000256" key="2">
    <source>
        <dbReference type="SAM" id="Phobius"/>
    </source>
</evidence>
<sequence>MTFPTPHHCNPTRSDSSATSSTMVGFEDEQALWQDNKNRDRRYLSEKGYSSLAVCSTFLAAMQGQVLSLVVSDDGPGSPLVTMLFFLGLLANVFGAILNYQASRWFEMLTWEEVVLLETYNKGFSESKIIGDEENQMVSESPGVIDRWIKIAIASGPWMVGLGLFAFILGLLLYVCITQGLVVNVIIIVFCGICAIFISPFALQHNRRWVLMNLSLERRSEKP</sequence>
<keyword evidence="2" id="KW-0812">Transmembrane</keyword>
<feature type="compositionally biased region" description="Polar residues" evidence="1">
    <location>
        <begin position="11"/>
        <end position="20"/>
    </location>
</feature>
<evidence type="ECO:0000313" key="3">
    <source>
        <dbReference type="EMBL" id="KAK7035328.1"/>
    </source>
</evidence>
<feature type="transmembrane region" description="Helical" evidence="2">
    <location>
        <begin position="49"/>
        <end position="71"/>
    </location>
</feature>
<dbReference type="AlphaFoldDB" id="A0AAW0C905"/>